<accession>A0AAJ0AQX7</accession>
<comment type="caution">
    <text evidence="2">The sequence shown here is derived from an EMBL/GenBank/DDBJ whole genome shotgun (WGS) entry which is preliminary data.</text>
</comment>
<dbReference type="Proteomes" id="UP001224890">
    <property type="component" value="Unassembled WGS sequence"/>
</dbReference>
<evidence type="ECO:0000313" key="2">
    <source>
        <dbReference type="EMBL" id="KAK1688728.1"/>
    </source>
</evidence>
<dbReference type="RefSeq" id="XP_060432423.1">
    <property type="nucleotide sequence ID" value="XM_060579097.1"/>
</dbReference>
<sequence length="100" mass="10908">MPQLDKPLTSSSGFFSLLQPTLHSSHLHSPSVKMPAINTIVARDAVHQLAKRENWAKKEAGVVVVFCIIFIVALGISGLMISKCLARRKAERQAKESQAA</sequence>
<keyword evidence="1" id="KW-0472">Membrane</keyword>
<gene>
    <name evidence="2" type="ORF">BDP55DRAFT_726116</name>
</gene>
<name>A0AAJ0AQX7_9PEZI</name>
<evidence type="ECO:0000256" key="1">
    <source>
        <dbReference type="SAM" id="Phobius"/>
    </source>
</evidence>
<dbReference type="EMBL" id="JAHMHR010000010">
    <property type="protein sequence ID" value="KAK1688728.1"/>
    <property type="molecule type" value="Genomic_DNA"/>
</dbReference>
<evidence type="ECO:0000313" key="3">
    <source>
        <dbReference type="Proteomes" id="UP001224890"/>
    </source>
</evidence>
<keyword evidence="1" id="KW-1133">Transmembrane helix</keyword>
<protein>
    <submittedName>
        <fullName evidence="2">Uncharacterized protein</fullName>
    </submittedName>
</protein>
<reference evidence="2" key="1">
    <citation type="submission" date="2021-06" db="EMBL/GenBank/DDBJ databases">
        <title>Comparative genomics, transcriptomics and evolutionary studies reveal genomic signatures of adaptation to plant cell wall in hemibiotrophic fungi.</title>
        <authorList>
            <consortium name="DOE Joint Genome Institute"/>
            <person name="Baroncelli R."/>
            <person name="Diaz J.F."/>
            <person name="Benocci T."/>
            <person name="Peng M."/>
            <person name="Battaglia E."/>
            <person name="Haridas S."/>
            <person name="Andreopoulos W."/>
            <person name="Labutti K."/>
            <person name="Pangilinan J."/>
            <person name="Floch G.L."/>
            <person name="Makela M.R."/>
            <person name="Henrissat B."/>
            <person name="Grigoriev I.V."/>
            <person name="Crouch J.A."/>
            <person name="De Vries R.P."/>
            <person name="Sukno S.A."/>
            <person name="Thon M.R."/>
        </authorList>
    </citation>
    <scope>NUCLEOTIDE SEQUENCE</scope>
    <source>
        <strain evidence="2">CBS 193.32</strain>
    </source>
</reference>
<feature type="transmembrane region" description="Helical" evidence="1">
    <location>
        <begin position="60"/>
        <end position="82"/>
    </location>
</feature>
<proteinExistence type="predicted"/>
<dbReference type="AlphaFoldDB" id="A0AAJ0AQX7"/>
<organism evidence="2 3">
    <name type="scientific">Colletotrichum godetiae</name>
    <dbReference type="NCBI Taxonomy" id="1209918"/>
    <lineage>
        <taxon>Eukaryota</taxon>
        <taxon>Fungi</taxon>
        <taxon>Dikarya</taxon>
        <taxon>Ascomycota</taxon>
        <taxon>Pezizomycotina</taxon>
        <taxon>Sordariomycetes</taxon>
        <taxon>Hypocreomycetidae</taxon>
        <taxon>Glomerellales</taxon>
        <taxon>Glomerellaceae</taxon>
        <taxon>Colletotrichum</taxon>
        <taxon>Colletotrichum acutatum species complex</taxon>
    </lineage>
</organism>
<keyword evidence="1" id="KW-0812">Transmembrane</keyword>
<keyword evidence="3" id="KW-1185">Reference proteome</keyword>
<dbReference type="GeneID" id="85463623"/>